<accession>A0A7J7IR47</accession>
<protein>
    <submittedName>
        <fullName evidence="2">Uncharacterized protein</fullName>
    </submittedName>
</protein>
<name>A0A7J7IR47_9RHOD</name>
<keyword evidence="3" id="KW-1185">Reference proteome</keyword>
<feature type="region of interest" description="Disordered" evidence="1">
    <location>
        <begin position="1"/>
        <end position="34"/>
    </location>
</feature>
<proteinExistence type="predicted"/>
<reference evidence="2 3" key="1">
    <citation type="journal article" date="2020" name="J. Phycol.">
        <title>Comparative genome analysis reveals Cyanidiococcus gen. nov., a new extremophilic red algal genus sister to Cyanidioschyzon (Cyanidioschyzonaceae, Rhodophyta).</title>
        <authorList>
            <person name="Liu S.-L."/>
            <person name="Chiang Y.-R."/>
            <person name="Yoon H.S."/>
            <person name="Fu H.-Y."/>
        </authorList>
    </citation>
    <scope>NUCLEOTIDE SEQUENCE [LARGE SCALE GENOMIC DNA]</scope>
    <source>
        <strain evidence="2 3">THAL066</strain>
    </source>
</reference>
<evidence type="ECO:0000313" key="3">
    <source>
        <dbReference type="Proteomes" id="UP000530660"/>
    </source>
</evidence>
<evidence type="ECO:0000313" key="2">
    <source>
        <dbReference type="EMBL" id="KAF6005017.1"/>
    </source>
</evidence>
<dbReference type="EMBL" id="VWRR01000002">
    <property type="protein sequence ID" value="KAF6005017.1"/>
    <property type="molecule type" value="Genomic_DNA"/>
</dbReference>
<dbReference type="Proteomes" id="UP000530660">
    <property type="component" value="Unassembled WGS sequence"/>
</dbReference>
<organism evidence="2 3">
    <name type="scientific">Cyanidiococcus yangmingshanensis</name>
    <dbReference type="NCBI Taxonomy" id="2690220"/>
    <lineage>
        <taxon>Eukaryota</taxon>
        <taxon>Rhodophyta</taxon>
        <taxon>Bangiophyceae</taxon>
        <taxon>Cyanidiales</taxon>
        <taxon>Cyanidiaceae</taxon>
        <taxon>Cyanidiococcus</taxon>
    </lineage>
</organism>
<evidence type="ECO:0000256" key="1">
    <source>
        <dbReference type="SAM" id="MobiDB-lite"/>
    </source>
</evidence>
<comment type="caution">
    <text evidence="2">The sequence shown here is derived from an EMBL/GenBank/DDBJ whole genome shotgun (WGS) entry which is preliminary data.</text>
</comment>
<dbReference type="OrthoDB" id="285219at2759"/>
<sequence length="127" mass="14332">MPETSPQVDDQTETEDRLSKSLQNVRSERGQTERDIARLTEVGAETDVSADEAQVARLLQSASEDLPKFRLSDKTRRRLEIQAQRRKQRACAEAERLLRDANGDLLTAIRAVIRWTLSIGSETEALP</sequence>
<dbReference type="AlphaFoldDB" id="A0A7J7IR47"/>
<gene>
    <name evidence="2" type="ORF">F1559_004902</name>
</gene>